<reference evidence="2" key="1">
    <citation type="submission" date="2019-01" db="EMBL/GenBank/DDBJ databases">
        <authorList>
            <consortium name="Genoscope - CEA"/>
            <person name="William W."/>
        </authorList>
    </citation>
    <scope>NUCLEOTIDE SEQUENCE</scope>
    <source>
        <strain evidence="2">CR-1</strain>
    </source>
</reference>
<dbReference type="InterPro" id="IPR036890">
    <property type="entry name" value="HATPase_C_sf"/>
</dbReference>
<dbReference type="EMBL" id="CAACVI010000001">
    <property type="protein sequence ID" value="VEN72717.1"/>
    <property type="molecule type" value="Genomic_DNA"/>
</dbReference>
<dbReference type="Gene3D" id="3.30.565.10">
    <property type="entry name" value="Histidine kinase-like ATPase, C-terminal domain"/>
    <property type="match status" value="1"/>
</dbReference>
<gene>
    <name evidence="2" type="ORF">EPICR_10216</name>
</gene>
<proteinExistence type="predicted"/>
<dbReference type="PROSITE" id="PS51186">
    <property type="entry name" value="GNAT"/>
    <property type="match status" value="1"/>
</dbReference>
<dbReference type="GO" id="GO:0016747">
    <property type="term" value="F:acyltransferase activity, transferring groups other than amino-acyl groups"/>
    <property type="evidence" value="ECO:0007669"/>
    <property type="project" value="InterPro"/>
</dbReference>
<accession>A0A484HIQ0</accession>
<dbReference type="CDD" id="cd04301">
    <property type="entry name" value="NAT_SF"/>
    <property type="match status" value="1"/>
</dbReference>
<dbReference type="InterPro" id="IPR000182">
    <property type="entry name" value="GNAT_dom"/>
</dbReference>
<evidence type="ECO:0000313" key="2">
    <source>
        <dbReference type="EMBL" id="VEN72717.1"/>
    </source>
</evidence>
<feature type="domain" description="N-acetyltransferase" evidence="1">
    <location>
        <begin position="167"/>
        <end position="324"/>
    </location>
</feature>
<name>A0A484HIQ0_9BACT</name>
<dbReference type="SUPFAM" id="SSF55729">
    <property type="entry name" value="Acyl-CoA N-acyltransferases (Nat)"/>
    <property type="match status" value="1"/>
</dbReference>
<protein>
    <recommendedName>
        <fullName evidence="1">N-acetyltransferase domain-containing protein</fullName>
    </recommendedName>
</protein>
<organism evidence="2">
    <name type="scientific">uncultured Desulfobacteraceae bacterium</name>
    <dbReference type="NCBI Taxonomy" id="218296"/>
    <lineage>
        <taxon>Bacteria</taxon>
        <taxon>Pseudomonadati</taxon>
        <taxon>Thermodesulfobacteriota</taxon>
        <taxon>Desulfobacteria</taxon>
        <taxon>Desulfobacterales</taxon>
        <taxon>Desulfobacteraceae</taxon>
        <taxon>environmental samples</taxon>
    </lineage>
</organism>
<sequence>METRCEYSQMSIPADSKYLRIAGQYAGSVAEKFGFDPKSVEKVTRATRRAAAWIMDYSYAENEKGLIWISCEIVPEGFKVALKDKGLPFDPSRPPKEGPDAPPDLSDVRDEVDEVEFHNLGPDGKEMALLIRARHNRITDYYQACELDLYEEPAGPPPGEKPKKTPYTVRALEPGEEAEVSKCIYKGYRYTYPYHHVYYPEKLMALNQNGSLFSAVAVTDQGEIMGHSALRYDHKDAPVAEMALGVVKPEFRRQGCLKRLFEFLAQKAREDGLMGVYAQPVTIHTWSQKAFVDMGFSECALALGYLPATVSFKGVGKKMSKRGSVTVCFLYFAPPKKTRIYPPRAHKDMIAAIYRRLGVSPDIQAPAAGVPDPESVIQTSVMSATGFSRIAVEKYGKNAAEQTRKALKEMRLKKLDVIQLFLDLSHPLTPDFSMEMEALGFFFSGILPGAMPGGRDALILQYLNNVDISYEEMELFSDEARELAGYIQNRDPNMTDG</sequence>
<dbReference type="AlphaFoldDB" id="A0A484HIQ0"/>
<dbReference type="Pfam" id="PF13581">
    <property type="entry name" value="HATPase_c_2"/>
    <property type="match status" value="1"/>
</dbReference>
<dbReference type="Pfam" id="PF00583">
    <property type="entry name" value="Acetyltransf_1"/>
    <property type="match status" value="1"/>
</dbReference>
<evidence type="ECO:0000259" key="1">
    <source>
        <dbReference type="PROSITE" id="PS51186"/>
    </source>
</evidence>
<dbReference type="InterPro" id="IPR003594">
    <property type="entry name" value="HATPase_dom"/>
</dbReference>
<dbReference type="Gene3D" id="3.40.630.30">
    <property type="match status" value="1"/>
</dbReference>
<dbReference type="InterPro" id="IPR016181">
    <property type="entry name" value="Acyl_CoA_acyltransferase"/>
</dbReference>